<sequence>MSKNKIKQIIEELRPDIEIQDDTEFINDGIFDSFDIVSIVSALDKEFGISIDGGKISPEYFNTLNDITKLVEESKK</sequence>
<evidence type="ECO:0000313" key="3">
    <source>
        <dbReference type="EMBL" id="MDP2538693.1"/>
    </source>
</evidence>
<feature type="domain" description="Carrier" evidence="1">
    <location>
        <begin position="1"/>
        <end position="75"/>
    </location>
</feature>
<name>A0AA90Q1X9_9HELI</name>
<dbReference type="Gene3D" id="1.10.1200.10">
    <property type="entry name" value="ACP-like"/>
    <property type="match status" value="1"/>
</dbReference>
<accession>A0AA90Q1X9</accession>
<dbReference type="EMBL" id="JAUPEV010000020">
    <property type="protein sequence ID" value="MDO7253941.1"/>
    <property type="molecule type" value="Genomic_DNA"/>
</dbReference>
<dbReference type="RefSeq" id="WP_305517779.1">
    <property type="nucleotide sequence ID" value="NZ_JAUPEV010000020.1"/>
</dbReference>
<proteinExistence type="predicted"/>
<dbReference type="AlphaFoldDB" id="A0AA90Q1X9"/>
<dbReference type="Proteomes" id="UP001240777">
    <property type="component" value="Unassembled WGS sequence"/>
</dbReference>
<dbReference type="SUPFAM" id="SSF47336">
    <property type="entry name" value="ACP-like"/>
    <property type="match status" value="1"/>
</dbReference>
<evidence type="ECO:0000313" key="5">
    <source>
        <dbReference type="Proteomes" id="UP001240777"/>
    </source>
</evidence>
<protein>
    <submittedName>
        <fullName evidence="3">Acyl carrier protein</fullName>
    </submittedName>
</protein>
<dbReference type="Proteomes" id="UP001177258">
    <property type="component" value="Unassembled WGS sequence"/>
</dbReference>
<organism evidence="3 4">
    <name type="scientific">Helicobacter cappadocius</name>
    <dbReference type="NCBI Taxonomy" id="3063998"/>
    <lineage>
        <taxon>Bacteria</taxon>
        <taxon>Pseudomonadati</taxon>
        <taxon>Campylobacterota</taxon>
        <taxon>Epsilonproteobacteria</taxon>
        <taxon>Campylobacterales</taxon>
        <taxon>Helicobacteraceae</taxon>
        <taxon>Helicobacter</taxon>
    </lineage>
</organism>
<evidence type="ECO:0000313" key="4">
    <source>
        <dbReference type="Proteomes" id="UP001177258"/>
    </source>
</evidence>
<dbReference type="InterPro" id="IPR036736">
    <property type="entry name" value="ACP-like_sf"/>
</dbReference>
<keyword evidence="5" id="KW-1185">Reference proteome</keyword>
<comment type="caution">
    <text evidence="3">The sequence shown here is derived from an EMBL/GenBank/DDBJ whole genome shotgun (WGS) entry which is preliminary data.</text>
</comment>
<dbReference type="PROSITE" id="PS50075">
    <property type="entry name" value="CARRIER"/>
    <property type="match status" value="1"/>
</dbReference>
<dbReference type="EMBL" id="JAUYZK010000003">
    <property type="protein sequence ID" value="MDP2538693.1"/>
    <property type="molecule type" value="Genomic_DNA"/>
</dbReference>
<reference evidence="3 5" key="1">
    <citation type="submission" date="2023-07" db="EMBL/GenBank/DDBJ databases">
        <title>Unpublished Manusciprt.</title>
        <authorList>
            <person name="Aydin F."/>
            <person name="Tarhane S."/>
            <person name="Saticioglu I.B."/>
            <person name="Karakaya E."/>
            <person name="Abay S."/>
            <person name="Guran O."/>
            <person name="Bozkurt E."/>
            <person name="Uzum N."/>
            <person name="Olgun K."/>
            <person name="Jablonski D."/>
        </authorList>
    </citation>
    <scope>NUCLEOTIDE SEQUENCE</scope>
    <source>
        <strain evidence="5">faydin-H75</strain>
        <strain evidence="3">Faydin-H76</strain>
    </source>
</reference>
<gene>
    <name evidence="2" type="ORF">Q5I04_08490</name>
    <name evidence="3" type="ORF">Q5I06_02705</name>
</gene>
<reference evidence="2 4" key="3">
    <citation type="journal article" date="2024" name="Syst. Appl. Microbiol.">
        <title>Helicobacter cappadocius sp. nov., from lizards: The first psychrotrophic Helicobacter species.</title>
        <authorList>
            <person name="Aydin F."/>
            <person name="Tarhane S."/>
            <person name="Karakaya E."/>
            <person name="Abay S."/>
            <person name="Kayman T."/>
            <person name="Guran O."/>
            <person name="Bozkurt E."/>
            <person name="Uzum N."/>
            <person name="Avci A."/>
            <person name="Olgun K."/>
            <person name="Jablonski D."/>
            <person name="Guran C."/>
            <person name="Burcin Saticioglu I."/>
        </authorList>
    </citation>
    <scope>NUCLEOTIDE SEQUENCE [LARGE SCALE GENOMIC DNA]</scope>
    <source>
        <strain evidence="2">Faydin-H75</strain>
        <strain evidence="4">faydin-H76</strain>
    </source>
</reference>
<reference evidence="2" key="2">
    <citation type="submission" date="2023-07" db="EMBL/GenBank/DDBJ databases">
        <authorList>
            <person name="Aydin F."/>
            <person name="Tarhane S."/>
            <person name="Saticioglu I.B."/>
            <person name="Karakaya E."/>
            <person name="Abay S."/>
            <person name="Guran O."/>
            <person name="Bozkurt E."/>
            <person name="Uzum N."/>
            <person name="Olgun K."/>
            <person name="Jablonski D."/>
        </authorList>
    </citation>
    <scope>NUCLEOTIDE SEQUENCE</scope>
    <source>
        <strain evidence="2">Faydin-H75</strain>
    </source>
</reference>
<dbReference type="Pfam" id="PF00550">
    <property type="entry name" value="PP-binding"/>
    <property type="match status" value="1"/>
</dbReference>
<dbReference type="InterPro" id="IPR009081">
    <property type="entry name" value="PP-bd_ACP"/>
</dbReference>
<evidence type="ECO:0000259" key="1">
    <source>
        <dbReference type="PROSITE" id="PS50075"/>
    </source>
</evidence>
<evidence type="ECO:0000313" key="2">
    <source>
        <dbReference type="EMBL" id="MDO7253941.1"/>
    </source>
</evidence>